<name>A0ABW5XLL7_9SPHI</name>
<dbReference type="InterPro" id="IPR052724">
    <property type="entry name" value="GT117_domain-containing"/>
</dbReference>
<sequence>MQYNKINNLLGWLCFLIASATYILTLEPSVSFWDCGEFISCAYRLQVSHQPGYPLFAMLGKVFSLLSLGDVTRVPYFTNMGSAIASGATIMFLFWTITAMAKKLLPATAGESEKTRTILIMGAGLAGALSFTFTDTFWFSAVETIVFALSALCTAIVFWAILKWDAHADEPGADKWLVFIAYMIGLSIGIHLLNLLTIPAVALVVYFRRTSKVTLKSGLLALLIAVVILGLVQFGIRQWTIQLSAYFDLYFVNTLGLGFGSGSLFFFSLLIAAIVGGIIYSIRKKKALLNLGLLCVAFIYFGYSAFVYIPIRATANTNLDNSHPDNAFVLNSYLNRAQYGETPLLTGPYFDAKVVDQTEGQTLYRRGEKQYEVSGKKQKYSYDHNTIFPRIYSTEGQNPLFYCQWLQMSEGQVPNFIDNLKFFFSWQSYVMYVRYFMWNFAGRINDMDGQEHLISPLSFKGYVDGDWTTGIFDGAKQLPKSVTNNLTYTPLFALPLILGLIGMWYHFKQKQRDALVITLLWFFTGLAIVLYVNQPSVQPRERDYSYVSSFYAFAIWIGLGVIAIADFLRKKIDPRTAAYIASALCLFTVPVVMASQEWKAHDRSTKMVAHDMAYNYLVSCPPNAILFTYGDNDTYCVWYAQEVEGIRPDVRLVNLSLFTGDWYIRQMQRKINASDALPITMPYDKYKDGVRDVIYYRNAGIPGAVEVKDVFDFVTSDDPRTFATYQSGETANYLPTKDFKITIKRDDVIKNNVVSKDQQHLITDTLQWKFTSNYLLKDNLAILDIMAHNNWKRPICFATTVGSENLIGLQPYLYKEGFVYHLMPLKPDTSIKFQDSKVNTLVMYDKIMNKFKFGKFKTAKYLDHESKTMFYPVMISTFIDLIDDLIAKGRLDLAANLINKFDKEMPELDVDMRTSRNKFSLAQRAFKVNNVAFATKYFNTIDNYIVDQLDYAGRQMQNHSGAFNGYDIQTAFDILYGMADATRSAHQAKLYDKYMAQIKKYEPQFASLFKE</sequence>
<keyword evidence="1" id="KW-0472">Membrane</keyword>
<protein>
    <submittedName>
        <fullName evidence="2">Protein O-mannosyl-transferase family</fullName>
    </submittedName>
</protein>
<feature type="transmembrane region" description="Helical" evidence="1">
    <location>
        <begin position="219"/>
        <end position="236"/>
    </location>
</feature>
<evidence type="ECO:0000313" key="3">
    <source>
        <dbReference type="Proteomes" id="UP001597601"/>
    </source>
</evidence>
<dbReference type="PANTHER" id="PTHR16214">
    <property type="entry name" value="TRANSMEMBRANE PROTEIN 260"/>
    <property type="match status" value="1"/>
</dbReference>
<keyword evidence="1" id="KW-0812">Transmembrane</keyword>
<proteinExistence type="predicted"/>
<evidence type="ECO:0000256" key="1">
    <source>
        <dbReference type="SAM" id="Phobius"/>
    </source>
</evidence>
<feature type="transmembrane region" description="Helical" evidence="1">
    <location>
        <begin position="256"/>
        <end position="280"/>
    </location>
</feature>
<keyword evidence="1" id="KW-1133">Transmembrane helix</keyword>
<evidence type="ECO:0000313" key="2">
    <source>
        <dbReference type="EMBL" id="MFD2863907.1"/>
    </source>
</evidence>
<feature type="transmembrane region" description="Helical" evidence="1">
    <location>
        <begin position="544"/>
        <end position="565"/>
    </location>
</feature>
<organism evidence="2 3">
    <name type="scientific">Mucilaginibacter antarcticus</name>
    <dbReference type="NCBI Taxonomy" id="1855725"/>
    <lineage>
        <taxon>Bacteria</taxon>
        <taxon>Pseudomonadati</taxon>
        <taxon>Bacteroidota</taxon>
        <taxon>Sphingobacteriia</taxon>
        <taxon>Sphingobacteriales</taxon>
        <taxon>Sphingobacteriaceae</taxon>
        <taxon>Mucilaginibacter</taxon>
    </lineage>
</organism>
<dbReference type="PANTHER" id="PTHR16214:SF3">
    <property type="entry name" value="TRANSMEMBRANE PROTEIN 260"/>
    <property type="match status" value="1"/>
</dbReference>
<dbReference type="Proteomes" id="UP001597601">
    <property type="component" value="Unassembled WGS sequence"/>
</dbReference>
<feature type="transmembrane region" description="Helical" evidence="1">
    <location>
        <begin position="117"/>
        <end position="138"/>
    </location>
</feature>
<gene>
    <name evidence="2" type="ORF">ACFSYC_04330</name>
</gene>
<dbReference type="EMBL" id="JBHUON010000003">
    <property type="protein sequence ID" value="MFD2863907.1"/>
    <property type="molecule type" value="Genomic_DNA"/>
</dbReference>
<comment type="caution">
    <text evidence="2">The sequence shown here is derived from an EMBL/GenBank/DDBJ whole genome shotgun (WGS) entry which is preliminary data.</text>
</comment>
<keyword evidence="3" id="KW-1185">Reference proteome</keyword>
<feature type="transmembrane region" description="Helical" evidence="1">
    <location>
        <begin position="287"/>
        <end position="309"/>
    </location>
</feature>
<feature type="transmembrane region" description="Helical" evidence="1">
    <location>
        <begin position="176"/>
        <end position="207"/>
    </location>
</feature>
<dbReference type="InterPro" id="IPR021280">
    <property type="entry name" value="TMEM260-like"/>
</dbReference>
<feature type="transmembrane region" description="Helical" evidence="1">
    <location>
        <begin position="514"/>
        <end position="532"/>
    </location>
</feature>
<feature type="transmembrane region" description="Helical" evidence="1">
    <location>
        <begin position="577"/>
        <end position="595"/>
    </location>
</feature>
<dbReference type="RefSeq" id="WP_377123905.1">
    <property type="nucleotide sequence ID" value="NZ_JBHUON010000003.1"/>
</dbReference>
<feature type="transmembrane region" description="Helical" evidence="1">
    <location>
        <begin position="76"/>
        <end position="97"/>
    </location>
</feature>
<reference evidence="3" key="1">
    <citation type="journal article" date="2019" name="Int. J. Syst. Evol. Microbiol.">
        <title>The Global Catalogue of Microorganisms (GCM) 10K type strain sequencing project: providing services to taxonomists for standard genome sequencing and annotation.</title>
        <authorList>
            <consortium name="The Broad Institute Genomics Platform"/>
            <consortium name="The Broad Institute Genome Sequencing Center for Infectious Disease"/>
            <person name="Wu L."/>
            <person name="Ma J."/>
        </authorList>
    </citation>
    <scope>NUCLEOTIDE SEQUENCE [LARGE SCALE GENOMIC DNA]</scope>
    <source>
        <strain evidence="3">KCTC 52232</strain>
    </source>
</reference>
<accession>A0ABW5XLL7</accession>
<feature type="transmembrane region" description="Helical" evidence="1">
    <location>
        <begin position="486"/>
        <end position="507"/>
    </location>
</feature>
<dbReference type="Pfam" id="PF11028">
    <property type="entry name" value="TMEM260-like"/>
    <property type="match status" value="1"/>
</dbReference>
<feature type="transmembrane region" description="Helical" evidence="1">
    <location>
        <begin position="145"/>
        <end position="164"/>
    </location>
</feature>
<feature type="transmembrane region" description="Helical" evidence="1">
    <location>
        <begin position="52"/>
        <end position="69"/>
    </location>
</feature>